<sequence length="120" mass="12669">MTAVPEKPSYPAGSQVGLAIAISNTGKVPCIRDIGRHLRELVVMTADGAVQLWSSNHCLATAGDEVRILQPGEKFDFGTKWVGSTSEPGCGKHTRLGPGDYLLVAKLGPKASAPVPFRLT</sequence>
<gene>
    <name evidence="1" type="ORF">FKR81_16215</name>
</gene>
<organism evidence="1 2">
    <name type="scientific">Lentzea tibetensis</name>
    <dbReference type="NCBI Taxonomy" id="2591470"/>
    <lineage>
        <taxon>Bacteria</taxon>
        <taxon>Bacillati</taxon>
        <taxon>Actinomycetota</taxon>
        <taxon>Actinomycetes</taxon>
        <taxon>Pseudonocardiales</taxon>
        <taxon>Pseudonocardiaceae</taxon>
        <taxon>Lentzea</taxon>
    </lineage>
</organism>
<protein>
    <recommendedName>
        <fullName evidence="3">Intracellular proteinase inhibitor BsuPI domain-containing protein</fullName>
    </recommendedName>
</protein>
<evidence type="ECO:0000313" key="1">
    <source>
        <dbReference type="EMBL" id="TWP51168.1"/>
    </source>
</evidence>
<proteinExistence type="predicted"/>
<keyword evidence="2" id="KW-1185">Reference proteome</keyword>
<evidence type="ECO:0000313" key="2">
    <source>
        <dbReference type="Proteomes" id="UP000316639"/>
    </source>
</evidence>
<dbReference type="AlphaFoldDB" id="A0A563EUF8"/>
<name>A0A563EUF8_9PSEU</name>
<dbReference type="Proteomes" id="UP000316639">
    <property type="component" value="Unassembled WGS sequence"/>
</dbReference>
<dbReference type="OrthoDB" id="5189092at2"/>
<comment type="caution">
    <text evidence="1">The sequence shown here is derived from an EMBL/GenBank/DDBJ whole genome shotgun (WGS) entry which is preliminary data.</text>
</comment>
<evidence type="ECO:0008006" key="3">
    <source>
        <dbReference type="Google" id="ProtNLM"/>
    </source>
</evidence>
<reference evidence="1 2" key="1">
    <citation type="submission" date="2019-07" db="EMBL/GenBank/DDBJ databases">
        <title>Lentzea xizangensis sp. nov., isolated from Qinghai-Tibetan Plateau Soils.</title>
        <authorList>
            <person name="Huang J."/>
        </authorList>
    </citation>
    <scope>NUCLEOTIDE SEQUENCE [LARGE SCALE GENOMIC DNA]</scope>
    <source>
        <strain evidence="1 2">FXJ1.1311</strain>
    </source>
</reference>
<accession>A0A563EUF8</accession>
<dbReference type="EMBL" id="VOBR01000009">
    <property type="protein sequence ID" value="TWP51168.1"/>
    <property type="molecule type" value="Genomic_DNA"/>
</dbReference>